<dbReference type="NCBIfam" id="TIGR01922">
    <property type="entry name" value="purO_arch"/>
    <property type="match status" value="1"/>
</dbReference>
<dbReference type="GO" id="GO:0006188">
    <property type="term" value="P:IMP biosynthetic process"/>
    <property type="evidence" value="ECO:0007669"/>
    <property type="project" value="InterPro"/>
</dbReference>
<feature type="domain" description="Inosine monophosphate cyclohydrolase-like" evidence="4">
    <location>
        <begin position="2"/>
        <end position="200"/>
    </location>
</feature>
<dbReference type="KEGG" id="bsan:CHH28_06710"/>
<name>A0A222FI05_9GAMM</name>
<evidence type="ECO:0000256" key="3">
    <source>
        <dbReference type="NCBIfam" id="TIGR01922"/>
    </source>
</evidence>
<dbReference type="NCBIfam" id="NF003167">
    <property type="entry name" value="PRK04151.1"/>
    <property type="match status" value="1"/>
</dbReference>
<keyword evidence="2 5" id="KW-0378">Hydrolase</keyword>
<evidence type="ECO:0000313" key="6">
    <source>
        <dbReference type="Proteomes" id="UP000202440"/>
    </source>
</evidence>
<dbReference type="InterPro" id="IPR010191">
    <property type="entry name" value="IMP_cyclohydrolase"/>
</dbReference>
<dbReference type="Proteomes" id="UP000202440">
    <property type="component" value="Chromosome"/>
</dbReference>
<dbReference type="InterPro" id="IPR020600">
    <property type="entry name" value="IMP_cyclohydrolase-like"/>
</dbReference>
<dbReference type="GO" id="GO:0003937">
    <property type="term" value="F:IMP cyclohydrolase activity"/>
    <property type="evidence" value="ECO:0007669"/>
    <property type="project" value="UniProtKB-EC"/>
</dbReference>
<keyword evidence="1" id="KW-0658">Purine biosynthesis</keyword>
<dbReference type="Gene3D" id="3.60.20.20">
    <property type="entry name" value="Inosine monophosphate cyclohydrolase-like"/>
    <property type="match status" value="1"/>
</dbReference>
<accession>A0A222FI05</accession>
<evidence type="ECO:0000256" key="1">
    <source>
        <dbReference type="ARBA" id="ARBA00022755"/>
    </source>
</evidence>
<organism evidence="5 6">
    <name type="scientific">Bacterioplanes sanyensis</name>
    <dbReference type="NCBI Taxonomy" id="1249553"/>
    <lineage>
        <taxon>Bacteria</taxon>
        <taxon>Pseudomonadati</taxon>
        <taxon>Pseudomonadota</taxon>
        <taxon>Gammaproteobacteria</taxon>
        <taxon>Oceanospirillales</taxon>
        <taxon>Oceanospirillaceae</taxon>
        <taxon>Bacterioplanes</taxon>
    </lineage>
</organism>
<evidence type="ECO:0000259" key="4">
    <source>
        <dbReference type="Pfam" id="PF07826"/>
    </source>
</evidence>
<dbReference type="EC" id="3.5.4.10" evidence="3"/>
<sequence>MYIGRIVSVGLTENEKLCVMYRVSSRSYPNRVISELNDALAVLPAEGHQQDIYTNPFISYNCLRHDQRYAVVGNGTHADPIFEKLQSGMRLRDALASVLLAMDYEHDELSTPRIAAIADKVGRLAALGVVRQDGIEVSEFTLQPGQYRYVSTYEKNSLLTSQSGTGLAVTSTSEAADFIISSGHFSGFSHSVSSAAALESSSGIFDVSSINNSEL</sequence>
<dbReference type="HAMAP" id="MF_00705">
    <property type="entry name" value="IMP_cyclohydrol"/>
    <property type="match status" value="1"/>
</dbReference>
<proteinExistence type="inferred from homology"/>
<evidence type="ECO:0000313" key="5">
    <source>
        <dbReference type="EMBL" id="ASP38389.1"/>
    </source>
</evidence>
<gene>
    <name evidence="5" type="ORF">CHH28_06710</name>
</gene>
<dbReference type="EMBL" id="CP022530">
    <property type="protein sequence ID" value="ASP38389.1"/>
    <property type="molecule type" value="Genomic_DNA"/>
</dbReference>
<dbReference type="InterPro" id="IPR036795">
    <property type="entry name" value="IMP_cyclohydrolase-like_sf"/>
</dbReference>
<protein>
    <recommendedName>
        <fullName evidence="3">IMP cyclohydrolase</fullName>
        <ecNumber evidence="3">3.5.4.10</ecNumber>
    </recommendedName>
</protein>
<dbReference type="Pfam" id="PF07826">
    <property type="entry name" value="IMP_cyclohyd"/>
    <property type="match status" value="1"/>
</dbReference>
<reference evidence="5 6" key="1">
    <citation type="submission" date="2017-07" db="EMBL/GenBank/DDBJ databases">
        <title>Annotated genome sequence of Bacterioplanes sanyensis isolated from Red Sea.</title>
        <authorList>
            <person name="Rehman Z.U."/>
        </authorList>
    </citation>
    <scope>NUCLEOTIDE SEQUENCE [LARGE SCALE GENOMIC DNA]</scope>
    <source>
        <strain evidence="5 6">NV9</strain>
    </source>
</reference>
<dbReference type="AlphaFoldDB" id="A0A222FI05"/>
<evidence type="ECO:0000256" key="2">
    <source>
        <dbReference type="ARBA" id="ARBA00022801"/>
    </source>
</evidence>
<dbReference type="RefSeq" id="WP_094059583.1">
    <property type="nucleotide sequence ID" value="NZ_CP022530.1"/>
</dbReference>
<dbReference type="SUPFAM" id="SSF75569">
    <property type="entry name" value="Archaeal IMP cyclohydrolase PurO"/>
    <property type="match status" value="1"/>
</dbReference>
<keyword evidence="6" id="KW-1185">Reference proteome</keyword>
<dbReference type="OrthoDB" id="8351551at2"/>